<evidence type="ECO:0000256" key="12">
    <source>
        <dbReference type="ARBA" id="ARBA00022842"/>
    </source>
</evidence>
<evidence type="ECO:0000256" key="7">
    <source>
        <dbReference type="ARBA" id="ARBA00022679"/>
    </source>
</evidence>
<dbReference type="InterPro" id="IPR036637">
    <property type="entry name" value="Phosphohistidine_dom_sf"/>
</dbReference>
<feature type="domain" description="PEP-utilising enzyme mobile" evidence="15">
    <location>
        <begin position="356"/>
        <end position="427"/>
    </location>
</feature>
<dbReference type="Pfam" id="PF02896">
    <property type="entry name" value="PEP-utilizers_C"/>
    <property type="match status" value="1"/>
</dbReference>
<dbReference type="RefSeq" id="WP_085727105.1">
    <property type="nucleotide sequence ID" value="NZ_NBYN01000010.1"/>
</dbReference>
<dbReference type="SUPFAM" id="SSF51621">
    <property type="entry name" value="Phosphoenolpyruvate/pyruvate domain"/>
    <property type="match status" value="1"/>
</dbReference>
<dbReference type="GO" id="GO:0005524">
    <property type="term" value="F:ATP binding"/>
    <property type="evidence" value="ECO:0007669"/>
    <property type="project" value="UniProtKB-KW"/>
</dbReference>
<comment type="cofactor">
    <cofactor evidence="1">
        <name>Mg(2+)</name>
        <dbReference type="ChEBI" id="CHEBI:18420"/>
    </cofactor>
</comment>
<sequence>MENLYWLEKINPEDCPLVGDKAFYLSRIFQKGYPVVPGFVPSAGLWREFVVNLTSSESLVADLPNSSLHLDVNNWRQLQQVASRLRQEVISASLPSSWVSQVYQASKYLTDNCLILRPSLSISSANYHLAGNISGLFKPVFCAVNEQSIMNGLKQTWGQIFGARSILYWQSVGVNLHHINLAVLVQPVENAIASGSIKFHTSALEVEATYGLGVAITRGEVLPDVYYINHNTGGIEEKHLGNKIVAYSVDGSKAVTNDKCLFSYTVSQEQQKLYALPDEFLEEIITLGNQLVRELGRKLTIKWTITANPPKLYITQVNVPRSLTPHLLLKGIGAAKGKINASAYVIGNIQPKPRQIPKDVILVAPIITTEWFPILHNVRGIITEKGGLTSHGAILSRELGIPAIVSARNATNIIQTGERILLDGDRGEVYYSSSSEDSLKDGEKIAQGDQEDFDFSHEKSYGRDGFSNHRLLPMIGTKLLVNLSQSNLIEKVRNLPVDGVGLLRSELMLLNILHGENPYNWIANGRETELLDRLSKQIQEFVQAFTPRPIFYRSLDWYHQDLSSYHGRENSPASILGEHGTASYLKNPGVFELELKALARLQKDGYSNIYLMLPFVRTVEEFIFCQRKVVEFGLTENPQFQLWIMAEVPSVLFLLPEYIKSGVRGISIGTNDLTQLILGVDRETGDLSPLLNQRHPAIMGAISQLIKMAQAGGISCSICGQAPVLYPEIIDQLIQWGIDSISVEPEAVERTYHTIASAEQRLILAAARKQLRG</sequence>
<dbReference type="InterPro" id="IPR006319">
    <property type="entry name" value="PEP_synth"/>
</dbReference>
<dbReference type="Gene3D" id="3.30.470.20">
    <property type="entry name" value="ATP-grasp fold, B domain"/>
    <property type="match status" value="1"/>
</dbReference>
<dbReference type="InterPro" id="IPR000121">
    <property type="entry name" value="PEP_util_C"/>
</dbReference>
<evidence type="ECO:0000313" key="18">
    <source>
        <dbReference type="EMBL" id="OSO94484.1"/>
    </source>
</evidence>
<evidence type="ECO:0000256" key="14">
    <source>
        <dbReference type="ARBA" id="ARBA00047700"/>
    </source>
</evidence>
<evidence type="ECO:0000256" key="9">
    <source>
        <dbReference type="ARBA" id="ARBA00022741"/>
    </source>
</evidence>
<evidence type="ECO:0000259" key="16">
    <source>
        <dbReference type="Pfam" id="PF01326"/>
    </source>
</evidence>
<organism evidence="18 19">
    <name type="scientific">Cylindrospermopsis raciborskii CENA303</name>
    <dbReference type="NCBI Taxonomy" id="1170769"/>
    <lineage>
        <taxon>Bacteria</taxon>
        <taxon>Bacillati</taxon>
        <taxon>Cyanobacteriota</taxon>
        <taxon>Cyanophyceae</taxon>
        <taxon>Nostocales</taxon>
        <taxon>Aphanizomenonaceae</taxon>
        <taxon>Cylindrospermopsis</taxon>
    </lineage>
</organism>
<dbReference type="Gene3D" id="3.20.20.60">
    <property type="entry name" value="Phosphoenolpyruvate-binding domains"/>
    <property type="match status" value="1"/>
</dbReference>
<dbReference type="Gene3D" id="3.50.30.10">
    <property type="entry name" value="Phosphohistidine domain"/>
    <property type="match status" value="1"/>
</dbReference>
<evidence type="ECO:0000313" key="19">
    <source>
        <dbReference type="Proteomes" id="UP000192997"/>
    </source>
</evidence>
<dbReference type="InterPro" id="IPR015813">
    <property type="entry name" value="Pyrv/PenolPyrv_kinase-like_dom"/>
</dbReference>
<evidence type="ECO:0000256" key="3">
    <source>
        <dbReference type="ARBA" id="ARBA00004742"/>
    </source>
</evidence>
<dbReference type="PANTHER" id="PTHR43030:SF1">
    <property type="entry name" value="PHOSPHOENOLPYRUVATE SYNTHASE"/>
    <property type="match status" value="1"/>
</dbReference>
<accession>A0A1X4GBB3</accession>
<evidence type="ECO:0000259" key="15">
    <source>
        <dbReference type="Pfam" id="PF00391"/>
    </source>
</evidence>
<evidence type="ECO:0000256" key="4">
    <source>
        <dbReference type="ARBA" id="ARBA00007837"/>
    </source>
</evidence>
<keyword evidence="11" id="KW-0067">ATP-binding</keyword>
<dbReference type="Proteomes" id="UP000192997">
    <property type="component" value="Unassembled WGS sequence"/>
</dbReference>
<dbReference type="GO" id="GO:0046872">
    <property type="term" value="F:metal ion binding"/>
    <property type="evidence" value="ECO:0007669"/>
    <property type="project" value="UniProtKB-KW"/>
</dbReference>
<dbReference type="Gene3D" id="3.30.1490.20">
    <property type="entry name" value="ATP-grasp fold, A domain"/>
    <property type="match status" value="1"/>
</dbReference>
<keyword evidence="7" id="KW-0808">Transferase</keyword>
<comment type="pathway">
    <text evidence="3">Carbohydrate biosynthesis; gluconeogenesis.</text>
</comment>
<name>A0A1X4GBB3_9CYAN</name>
<dbReference type="InterPro" id="IPR013815">
    <property type="entry name" value="ATP_grasp_subdomain_1"/>
</dbReference>
<evidence type="ECO:0000256" key="13">
    <source>
        <dbReference type="ARBA" id="ARBA00033470"/>
    </source>
</evidence>
<evidence type="ECO:0000256" key="1">
    <source>
        <dbReference type="ARBA" id="ARBA00001946"/>
    </source>
</evidence>
<dbReference type="Pfam" id="PF01326">
    <property type="entry name" value="PPDK_N"/>
    <property type="match status" value="1"/>
</dbReference>
<comment type="caution">
    <text evidence="18">The sequence shown here is derived from an EMBL/GenBank/DDBJ whole genome shotgun (WGS) entry which is preliminary data.</text>
</comment>
<keyword evidence="10" id="KW-0418">Kinase</keyword>
<proteinExistence type="inferred from homology"/>
<evidence type="ECO:0000256" key="11">
    <source>
        <dbReference type="ARBA" id="ARBA00022840"/>
    </source>
</evidence>
<protein>
    <recommendedName>
        <fullName evidence="6">Phosphoenolpyruvate synthase</fullName>
        <ecNumber evidence="5">2.7.9.2</ecNumber>
    </recommendedName>
    <alternativeName>
        <fullName evidence="13">Pyruvate, water dikinase</fullName>
    </alternativeName>
</protein>
<dbReference type="SUPFAM" id="SSF56059">
    <property type="entry name" value="Glutathione synthetase ATP-binding domain-like"/>
    <property type="match status" value="1"/>
</dbReference>
<dbReference type="InterPro" id="IPR008279">
    <property type="entry name" value="PEP-util_enz_mobile_dom"/>
</dbReference>
<comment type="catalytic activity">
    <reaction evidence="14">
        <text>pyruvate + ATP + H2O = phosphoenolpyruvate + AMP + phosphate + 2 H(+)</text>
        <dbReference type="Rhea" id="RHEA:11364"/>
        <dbReference type="ChEBI" id="CHEBI:15361"/>
        <dbReference type="ChEBI" id="CHEBI:15377"/>
        <dbReference type="ChEBI" id="CHEBI:15378"/>
        <dbReference type="ChEBI" id="CHEBI:30616"/>
        <dbReference type="ChEBI" id="CHEBI:43474"/>
        <dbReference type="ChEBI" id="CHEBI:58702"/>
        <dbReference type="ChEBI" id="CHEBI:456215"/>
        <dbReference type="EC" id="2.7.9.2"/>
    </reaction>
</comment>
<dbReference type="GO" id="GO:0008986">
    <property type="term" value="F:pyruvate, water dikinase activity"/>
    <property type="evidence" value="ECO:0007669"/>
    <property type="project" value="UniProtKB-EC"/>
</dbReference>
<keyword evidence="8" id="KW-0479">Metal-binding</keyword>
<keyword evidence="18" id="KW-0670">Pyruvate</keyword>
<dbReference type="SUPFAM" id="SSF52009">
    <property type="entry name" value="Phosphohistidine domain"/>
    <property type="match status" value="1"/>
</dbReference>
<comment type="similarity">
    <text evidence="4">Belongs to the PEP-utilizing enzyme family.</text>
</comment>
<dbReference type="Pfam" id="PF00391">
    <property type="entry name" value="PEP-utilizers"/>
    <property type="match status" value="1"/>
</dbReference>
<feature type="domain" description="Pyruvate phosphate dikinase AMP/ATP-binding" evidence="16">
    <location>
        <begin position="16"/>
        <end position="317"/>
    </location>
</feature>
<dbReference type="EMBL" id="NBYN01000010">
    <property type="protein sequence ID" value="OSO94484.1"/>
    <property type="molecule type" value="Genomic_DNA"/>
</dbReference>
<dbReference type="PANTHER" id="PTHR43030">
    <property type="entry name" value="PHOSPHOENOLPYRUVATE SYNTHASE"/>
    <property type="match status" value="1"/>
</dbReference>
<keyword evidence="9" id="KW-0547">Nucleotide-binding</keyword>
<comment type="function">
    <text evidence="2">Catalyzes the phosphorylation of pyruvate to phosphoenolpyruvate.</text>
</comment>
<evidence type="ECO:0000256" key="8">
    <source>
        <dbReference type="ARBA" id="ARBA00022723"/>
    </source>
</evidence>
<dbReference type="InterPro" id="IPR002192">
    <property type="entry name" value="PPDK_AMP/ATP-bd"/>
</dbReference>
<evidence type="ECO:0000256" key="2">
    <source>
        <dbReference type="ARBA" id="ARBA00002988"/>
    </source>
</evidence>
<dbReference type="InterPro" id="IPR040442">
    <property type="entry name" value="Pyrv_kinase-like_dom_sf"/>
</dbReference>
<dbReference type="GO" id="GO:0006094">
    <property type="term" value="P:gluconeogenesis"/>
    <property type="evidence" value="ECO:0007669"/>
    <property type="project" value="UniProtKB-UniPathway"/>
</dbReference>
<evidence type="ECO:0000259" key="17">
    <source>
        <dbReference type="Pfam" id="PF02896"/>
    </source>
</evidence>
<keyword evidence="12" id="KW-0460">Magnesium</keyword>
<evidence type="ECO:0000256" key="10">
    <source>
        <dbReference type="ARBA" id="ARBA00022777"/>
    </source>
</evidence>
<dbReference type="EC" id="2.7.9.2" evidence="5"/>
<dbReference type="UniPathway" id="UPA00138"/>
<dbReference type="AlphaFoldDB" id="A0A1X4GBB3"/>
<evidence type="ECO:0000256" key="6">
    <source>
        <dbReference type="ARBA" id="ARBA00021623"/>
    </source>
</evidence>
<evidence type="ECO:0000256" key="5">
    <source>
        <dbReference type="ARBA" id="ARBA00011996"/>
    </source>
</evidence>
<reference evidence="19" key="1">
    <citation type="submission" date="2017-04" db="EMBL/GenBank/DDBJ databases">
        <authorList>
            <person name="Abreu V.A."/>
            <person name="Popin R.V."/>
            <person name="Rigonato J."/>
            <person name="Andreote A.P."/>
            <person name="Schaker P.C."/>
            <person name="Hoff-Risseti C."/>
            <person name="Alvarenga D.O."/>
            <person name="Varani A.M."/>
            <person name="Fiore M.F."/>
        </authorList>
    </citation>
    <scope>NUCLEOTIDE SEQUENCE [LARGE SCALE GENOMIC DNA]</scope>
    <source>
        <strain evidence="19">CENA303</strain>
    </source>
</reference>
<feature type="domain" description="PEP-utilising enzyme C-terminal" evidence="17">
    <location>
        <begin position="473"/>
        <end position="758"/>
    </location>
</feature>
<gene>
    <name evidence="18" type="ORF">B7O87_02770</name>
</gene>